<evidence type="ECO:0000256" key="2">
    <source>
        <dbReference type="ARBA" id="ARBA00004141"/>
    </source>
</evidence>
<evidence type="ECO:0000256" key="7">
    <source>
        <dbReference type="ARBA" id="ARBA00023015"/>
    </source>
</evidence>
<keyword evidence="13" id="KW-0539">Nucleus</keyword>
<dbReference type="GO" id="GO:0004930">
    <property type="term" value="F:G protein-coupled receptor activity"/>
    <property type="evidence" value="ECO:0007669"/>
    <property type="project" value="UniProtKB-KW"/>
</dbReference>
<evidence type="ECO:0000256" key="11">
    <source>
        <dbReference type="ARBA" id="ARBA00023170"/>
    </source>
</evidence>
<dbReference type="InterPro" id="IPR012346">
    <property type="entry name" value="p53/RUNT-type_TF_DNA-bd_sf"/>
</dbReference>
<dbReference type="GeneID" id="113427602"/>
<dbReference type="CDD" id="cd15222">
    <property type="entry name" value="7tmA_OR51-like"/>
    <property type="match status" value="1"/>
</dbReference>
<keyword evidence="5" id="KW-0552">Olfaction</keyword>
<feature type="transmembrane region" description="Helical" evidence="14">
    <location>
        <begin position="216"/>
        <end position="238"/>
    </location>
</feature>
<dbReference type="SUPFAM" id="SSF49417">
    <property type="entry name" value="p53-like transcription factors"/>
    <property type="match status" value="1"/>
</dbReference>
<keyword evidence="12" id="KW-0807">Transducer</keyword>
<dbReference type="GO" id="GO:0003700">
    <property type="term" value="F:DNA-binding transcription factor activity"/>
    <property type="evidence" value="ECO:0007669"/>
    <property type="project" value="InterPro"/>
</dbReference>
<keyword evidence="9 14" id="KW-0472">Membrane</keyword>
<evidence type="ECO:0000256" key="13">
    <source>
        <dbReference type="ARBA" id="ARBA00023242"/>
    </source>
</evidence>
<keyword evidence="17" id="KW-1185">Reference proteome</keyword>
<evidence type="ECO:0000259" key="16">
    <source>
        <dbReference type="PROSITE" id="PS51062"/>
    </source>
</evidence>
<evidence type="ECO:0000256" key="12">
    <source>
        <dbReference type="ARBA" id="ARBA00023224"/>
    </source>
</evidence>
<feature type="transmembrane region" description="Helical" evidence="14">
    <location>
        <begin position="309"/>
        <end position="328"/>
    </location>
</feature>
<accession>A0A6J1VS58</accession>
<evidence type="ECO:0000259" key="15">
    <source>
        <dbReference type="PROSITE" id="PS50262"/>
    </source>
</evidence>
<keyword evidence="6 14" id="KW-1133">Transmembrane helix</keyword>
<dbReference type="GO" id="GO:0005524">
    <property type="term" value="F:ATP binding"/>
    <property type="evidence" value="ECO:0007669"/>
    <property type="project" value="InterPro"/>
</dbReference>
<evidence type="ECO:0000256" key="9">
    <source>
        <dbReference type="ARBA" id="ARBA00023136"/>
    </source>
</evidence>
<comment type="subcellular location">
    <subcellularLocation>
        <location evidence="2">Membrane</location>
        <topology evidence="2">Multi-pass membrane protein</topology>
    </subcellularLocation>
    <subcellularLocation>
        <location evidence="1">Nucleus</location>
    </subcellularLocation>
</comment>
<dbReference type="FunFam" id="1.20.1070.10:FF:000002">
    <property type="entry name" value="Olfactory receptor"/>
    <property type="match status" value="1"/>
</dbReference>
<dbReference type="GO" id="GO:0005634">
    <property type="term" value="C:nucleus"/>
    <property type="evidence" value="ECO:0007669"/>
    <property type="project" value="UniProtKB-SubCell"/>
</dbReference>
<keyword evidence="7" id="KW-0805">Transcription regulation</keyword>
<evidence type="ECO:0000256" key="3">
    <source>
        <dbReference type="ARBA" id="ARBA00022606"/>
    </source>
</evidence>
<dbReference type="GO" id="GO:0071396">
    <property type="term" value="P:cellular response to lipid"/>
    <property type="evidence" value="ECO:0007669"/>
    <property type="project" value="UniProtKB-ARBA"/>
</dbReference>
<dbReference type="AlphaFoldDB" id="A0A6J1VS58"/>
<dbReference type="InterPro" id="IPR050402">
    <property type="entry name" value="OR51/52/56-like"/>
</dbReference>
<sequence>MGENSGALSAPVPGPRSQTEVCSVVDVLADHPGELVRPDSPNFLCLVLLSHWRCNKTLPVAFKGRKPSQSIPMFGNLSDSSPPTPVFLLTGFPGLEKHHFWISLPICCMYVAAITGNGVILFVIRTEQTLHSPMYYSLSMLALSDLGLSFATLPSMLSVLWFNHRQIRLEACLVQMTFIYACSIMESGILLAMAFDRLVAIRNPLKYTSILTNGTVVRIGVAGAVRSVCLVLPGPILMSLQEFGRVNVLSYSMCLHPDLLNLVHSDRRKSSAYGLFVMLSSTGVDSVLLVLSYLLILKTVLGVASKEEGLRALSTCISHLCAVCSFYIPMLGLSMIHRFGRQASPITFILIANAFLLVPPLMNPIVYSVRTKQIRIRILKKFQRGREE</sequence>
<evidence type="ECO:0000313" key="18">
    <source>
        <dbReference type="RefSeq" id="XP_026545900.1"/>
    </source>
</evidence>
<evidence type="ECO:0000256" key="10">
    <source>
        <dbReference type="ARBA" id="ARBA00023163"/>
    </source>
</evidence>
<dbReference type="SUPFAM" id="SSF81321">
    <property type="entry name" value="Family A G protein-coupled receptor-like"/>
    <property type="match status" value="1"/>
</dbReference>
<proteinExistence type="predicted"/>
<dbReference type="InterPro" id="IPR013524">
    <property type="entry name" value="Runt_dom"/>
</dbReference>
<feature type="domain" description="G-protein coupled receptors family 1 profile" evidence="15">
    <location>
        <begin position="116"/>
        <end position="367"/>
    </location>
</feature>
<dbReference type="Proteomes" id="UP000504612">
    <property type="component" value="Unplaced"/>
</dbReference>
<dbReference type="InterPro" id="IPR000040">
    <property type="entry name" value="AML1_Runt"/>
</dbReference>
<dbReference type="PROSITE" id="PS51062">
    <property type="entry name" value="RUNT"/>
    <property type="match status" value="1"/>
</dbReference>
<evidence type="ECO:0000313" key="17">
    <source>
        <dbReference type="Proteomes" id="UP000504612"/>
    </source>
</evidence>
<keyword evidence="8" id="KW-0297">G-protein coupled receptor</keyword>
<evidence type="ECO:0000256" key="5">
    <source>
        <dbReference type="ARBA" id="ARBA00022725"/>
    </source>
</evidence>
<gene>
    <name evidence="18" type="primary">LOC113427602</name>
</gene>
<feature type="transmembrane region" description="Helical" evidence="14">
    <location>
        <begin position="348"/>
        <end position="369"/>
    </location>
</feature>
<evidence type="ECO:0000256" key="4">
    <source>
        <dbReference type="ARBA" id="ARBA00022692"/>
    </source>
</evidence>
<dbReference type="InterPro" id="IPR008967">
    <property type="entry name" value="p53-like_TF_DNA-bd_sf"/>
</dbReference>
<dbReference type="PROSITE" id="PS50262">
    <property type="entry name" value="G_PROTEIN_RECEP_F1_2"/>
    <property type="match status" value="1"/>
</dbReference>
<feature type="transmembrane region" description="Helical" evidence="14">
    <location>
        <begin position="100"/>
        <end position="124"/>
    </location>
</feature>
<keyword evidence="4 14" id="KW-0812">Transmembrane</keyword>
<protein>
    <submittedName>
        <fullName evidence="18">Olfactory receptor 51A4-like</fullName>
    </submittedName>
</protein>
<dbReference type="GO" id="GO:0005886">
    <property type="term" value="C:plasma membrane"/>
    <property type="evidence" value="ECO:0007669"/>
    <property type="project" value="TreeGrafter"/>
</dbReference>
<dbReference type="PANTHER" id="PTHR26450">
    <property type="entry name" value="OLFACTORY RECEPTOR 56B1-RELATED"/>
    <property type="match status" value="1"/>
</dbReference>
<evidence type="ECO:0000256" key="1">
    <source>
        <dbReference type="ARBA" id="ARBA00004123"/>
    </source>
</evidence>
<dbReference type="Gene3D" id="1.20.1070.10">
    <property type="entry name" value="Rhodopsin 7-helix transmembrane proteins"/>
    <property type="match status" value="1"/>
</dbReference>
<feature type="transmembrane region" description="Helical" evidence="14">
    <location>
        <begin position="136"/>
        <end position="161"/>
    </location>
</feature>
<evidence type="ECO:0000256" key="14">
    <source>
        <dbReference type="SAM" id="Phobius"/>
    </source>
</evidence>
<dbReference type="KEGG" id="nss:113427602"/>
<feature type="transmembrane region" description="Helical" evidence="14">
    <location>
        <begin position="272"/>
        <end position="297"/>
    </location>
</feature>
<reference evidence="18" key="1">
    <citation type="submission" date="2025-08" db="UniProtKB">
        <authorList>
            <consortium name="RefSeq"/>
        </authorList>
    </citation>
    <scope>IDENTIFICATION</scope>
</reference>
<dbReference type="RefSeq" id="XP_026545900.1">
    <property type="nucleotide sequence ID" value="XM_026690115.1"/>
</dbReference>
<dbReference type="Gene3D" id="2.60.40.720">
    <property type="match status" value="1"/>
</dbReference>
<evidence type="ECO:0000256" key="6">
    <source>
        <dbReference type="ARBA" id="ARBA00022989"/>
    </source>
</evidence>
<name>A0A6J1VS58_9SAUR</name>
<dbReference type="InterPro" id="IPR017452">
    <property type="entry name" value="GPCR_Rhodpsn_7TM"/>
</dbReference>
<dbReference type="InterPro" id="IPR000725">
    <property type="entry name" value="Olfact_rcpt"/>
</dbReference>
<keyword evidence="3" id="KW-0716">Sensory transduction</keyword>
<keyword evidence="10" id="KW-0804">Transcription</keyword>
<feature type="transmembrane region" description="Helical" evidence="14">
    <location>
        <begin position="173"/>
        <end position="195"/>
    </location>
</feature>
<dbReference type="PANTHER" id="PTHR26450:SF104">
    <property type="entry name" value="OLFACTORY RECEPTOR"/>
    <property type="match status" value="1"/>
</dbReference>
<dbReference type="GO" id="GO:0004984">
    <property type="term" value="F:olfactory receptor activity"/>
    <property type="evidence" value="ECO:0007669"/>
    <property type="project" value="InterPro"/>
</dbReference>
<dbReference type="GO" id="GO:0003677">
    <property type="term" value="F:DNA binding"/>
    <property type="evidence" value="ECO:0007669"/>
    <property type="project" value="InterPro"/>
</dbReference>
<dbReference type="PRINTS" id="PR00967">
    <property type="entry name" value="ONCOGENEAML1"/>
</dbReference>
<dbReference type="Pfam" id="PF13853">
    <property type="entry name" value="7tm_4"/>
    <property type="match status" value="1"/>
</dbReference>
<feature type="domain" description="Runt" evidence="16">
    <location>
        <begin position="23"/>
        <end position="63"/>
    </location>
</feature>
<organism evidence="17 18">
    <name type="scientific">Notechis scutatus</name>
    <name type="common">mainland tiger snake</name>
    <dbReference type="NCBI Taxonomy" id="8663"/>
    <lineage>
        <taxon>Eukaryota</taxon>
        <taxon>Metazoa</taxon>
        <taxon>Chordata</taxon>
        <taxon>Craniata</taxon>
        <taxon>Vertebrata</taxon>
        <taxon>Euteleostomi</taxon>
        <taxon>Lepidosauria</taxon>
        <taxon>Squamata</taxon>
        <taxon>Bifurcata</taxon>
        <taxon>Unidentata</taxon>
        <taxon>Episquamata</taxon>
        <taxon>Toxicofera</taxon>
        <taxon>Serpentes</taxon>
        <taxon>Colubroidea</taxon>
        <taxon>Elapidae</taxon>
        <taxon>Hydrophiinae</taxon>
        <taxon>Notechis</taxon>
    </lineage>
</organism>
<evidence type="ECO:0000256" key="8">
    <source>
        <dbReference type="ARBA" id="ARBA00023040"/>
    </source>
</evidence>
<dbReference type="Pfam" id="PF00853">
    <property type="entry name" value="Runt"/>
    <property type="match status" value="1"/>
</dbReference>
<keyword evidence="11" id="KW-0675">Receptor</keyword>